<evidence type="ECO:0000256" key="5">
    <source>
        <dbReference type="ARBA" id="ARBA00022741"/>
    </source>
</evidence>
<dbReference type="GO" id="GO:0016020">
    <property type="term" value="C:membrane"/>
    <property type="evidence" value="ECO:0007669"/>
    <property type="project" value="InterPro"/>
</dbReference>
<feature type="transmembrane region" description="Helical" evidence="9">
    <location>
        <begin position="70"/>
        <end position="94"/>
    </location>
</feature>
<reference evidence="12 13" key="1">
    <citation type="submission" date="2021-01" db="EMBL/GenBank/DDBJ databases">
        <title>Whole genome shotgun sequence of Catellatospora coxensis NBRC 107359.</title>
        <authorList>
            <person name="Komaki H."/>
            <person name="Tamura T."/>
        </authorList>
    </citation>
    <scope>NUCLEOTIDE SEQUENCE [LARGE SCALE GENOMIC DNA]</scope>
    <source>
        <strain evidence="12 13">NBRC 107359</strain>
    </source>
</reference>
<dbReference type="InterPro" id="IPR011712">
    <property type="entry name" value="Sig_transdc_His_kin_sub3_dim/P"/>
</dbReference>
<evidence type="ECO:0000256" key="2">
    <source>
        <dbReference type="ARBA" id="ARBA00012438"/>
    </source>
</evidence>
<dbReference type="PANTHER" id="PTHR24421:SF10">
    <property type="entry name" value="NITRATE_NITRITE SENSOR PROTEIN NARQ"/>
    <property type="match status" value="1"/>
</dbReference>
<dbReference type="RefSeq" id="WP_203688098.1">
    <property type="nucleotide sequence ID" value="NZ_BAAALC010000001.1"/>
</dbReference>
<dbReference type="EMBL" id="BONI01000002">
    <property type="protein sequence ID" value="GIG03620.1"/>
    <property type="molecule type" value="Genomic_DNA"/>
</dbReference>
<dbReference type="SUPFAM" id="SSF55874">
    <property type="entry name" value="ATPase domain of HSP90 chaperone/DNA topoisomerase II/histidine kinase"/>
    <property type="match status" value="1"/>
</dbReference>
<dbReference type="GO" id="GO:0046983">
    <property type="term" value="F:protein dimerization activity"/>
    <property type="evidence" value="ECO:0007669"/>
    <property type="project" value="InterPro"/>
</dbReference>
<dbReference type="GO" id="GO:0000155">
    <property type="term" value="F:phosphorelay sensor kinase activity"/>
    <property type="evidence" value="ECO:0007669"/>
    <property type="project" value="InterPro"/>
</dbReference>
<feature type="domain" description="Putative sensor" evidence="11">
    <location>
        <begin position="65"/>
        <end position="227"/>
    </location>
</feature>
<keyword evidence="9" id="KW-1133">Transmembrane helix</keyword>
<evidence type="ECO:0000256" key="7">
    <source>
        <dbReference type="ARBA" id="ARBA00022840"/>
    </source>
</evidence>
<evidence type="ECO:0000313" key="12">
    <source>
        <dbReference type="EMBL" id="GIG03620.1"/>
    </source>
</evidence>
<dbReference type="CDD" id="cd16917">
    <property type="entry name" value="HATPase_UhpB-NarQ-NarX-like"/>
    <property type="match status" value="1"/>
</dbReference>
<protein>
    <recommendedName>
        <fullName evidence="2">histidine kinase</fullName>
        <ecNumber evidence="2">2.7.13.3</ecNumber>
    </recommendedName>
</protein>
<keyword evidence="7" id="KW-0067">ATP-binding</keyword>
<dbReference type="Gene3D" id="1.20.5.1930">
    <property type="match status" value="1"/>
</dbReference>
<evidence type="ECO:0000259" key="10">
    <source>
        <dbReference type="Pfam" id="PF07730"/>
    </source>
</evidence>
<dbReference type="GO" id="GO:0005524">
    <property type="term" value="F:ATP binding"/>
    <property type="evidence" value="ECO:0007669"/>
    <property type="project" value="UniProtKB-KW"/>
</dbReference>
<keyword evidence="13" id="KW-1185">Reference proteome</keyword>
<keyword evidence="6 12" id="KW-0418">Kinase</keyword>
<comment type="catalytic activity">
    <reaction evidence="1">
        <text>ATP + protein L-histidine = ADP + protein N-phospho-L-histidine.</text>
        <dbReference type="EC" id="2.7.13.3"/>
    </reaction>
</comment>
<evidence type="ECO:0000256" key="1">
    <source>
        <dbReference type="ARBA" id="ARBA00000085"/>
    </source>
</evidence>
<accession>A0A8J3KMB4</accession>
<dbReference type="Gene3D" id="3.30.565.10">
    <property type="entry name" value="Histidine kinase-like ATPase, C-terminal domain"/>
    <property type="match status" value="1"/>
</dbReference>
<feature type="transmembrane region" description="Helical" evidence="9">
    <location>
        <begin position="194"/>
        <end position="217"/>
    </location>
</feature>
<dbReference type="EC" id="2.7.13.3" evidence="2"/>
<dbReference type="AlphaFoldDB" id="A0A8J3KMB4"/>
<dbReference type="Pfam" id="PF13796">
    <property type="entry name" value="Sensor"/>
    <property type="match status" value="1"/>
</dbReference>
<dbReference type="Pfam" id="PF07730">
    <property type="entry name" value="HisKA_3"/>
    <property type="match status" value="1"/>
</dbReference>
<name>A0A8J3KMB4_9ACTN</name>
<evidence type="ECO:0000256" key="6">
    <source>
        <dbReference type="ARBA" id="ARBA00022777"/>
    </source>
</evidence>
<keyword evidence="3" id="KW-0597">Phosphoprotein</keyword>
<feature type="domain" description="Signal transduction histidine kinase subgroup 3 dimerisation and phosphoacceptor" evidence="10">
    <location>
        <begin position="252"/>
        <end position="318"/>
    </location>
</feature>
<dbReference type="Proteomes" id="UP000630887">
    <property type="component" value="Unassembled WGS sequence"/>
</dbReference>
<feature type="transmembrane region" description="Helical" evidence="9">
    <location>
        <begin position="27"/>
        <end position="50"/>
    </location>
</feature>
<dbReference type="PANTHER" id="PTHR24421">
    <property type="entry name" value="NITRATE/NITRITE SENSOR PROTEIN NARX-RELATED"/>
    <property type="match status" value="1"/>
</dbReference>
<organism evidence="12 13">
    <name type="scientific">Catellatospora coxensis</name>
    <dbReference type="NCBI Taxonomy" id="310354"/>
    <lineage>
        <taxon>Bacteria</taxon>
        <taxon>Bacillati</taxon>
        <taxon>Actinomycetota</taxon>
        <taxon>Actinomycetes</taxon>
        <taxon>Micromonosporales</taxon>
        <taxon>Micromonosporaceae</taxon>
        <taxon>Catellatospora</taxon>
    </lineage>
</organism>
<evidence type="ECO:0000256" key="9">
    <source>
        <dbReference type="SAM" id="Phobius"/>
    </source>
</evidence>
<keyword evidence="5" id="KW-0547">Nucleotide-binding</keyword>
<comment type="caution">
    <text evidence="12">The sequence shown here is derived from an EMBL/GenBank/DDBJ whole genome shotgun (WGS) entry which is preliminary data.</text>
</comment>
<sequence length="443" mass="46629">MPSDLPRNLFAALTFRRYLFSEWPWRGLVYVLTALPVIGVATLLLSPITLPWAGTLVQFAKGGLHTVPLVAVSGLGIAGLGMFGTLLAAPFAALERRRLGLVDPRPVEPAPRSGGAASWFGSRYAEPAAWRELLFLILLATVAPLVYATLAFAAFVIGTLILSPLLVPRNAMGGYDVRSAITLGPWEASSPAQAIPIALLGLALLPVLAYLTGLVAAGHAATARALLGGGGQAELREVARSRTRLVDAFDAERRRIERDLHDVAQHRLTSLTLQLGVARLDLSDDTPAAQALDRAHAEAKDLMVLMRDLVHGISPQTLADLGLPAALRDLADRSPLDVTVTVEPEVADRYPARVENTAYFAASEALGNVAKHARATTAAIRLARHGDALVLEVRDEGAGGADPARGTGLTGLADRVAAVGGRLLLSSPAGGPTLVRVELPCLP</sequence>
<proteinExistence type="predicted"/>
<evidence type="ECO:0000256" key="8">
    <source>
        <dbReference type="ARBA" id="ARBA00023012"/>
    </source>
</evidence>
<evidence type="ECO:0000256" key="3">
    <source>
        <dbReference type="ARBA" id="ARBA00022553"/>
    </source>
</evidence>
<dbReference type="InterPro" id="IPR025828">
    <property type="entry name" value="Put_sensor_dom"/>
</dbReference>
<evidence type="ECO:0000259" key="11">
    <source>
        <dbReference type="Pfam" id="PF13796"/>
    </source>
</evidence>
<dbReference type="InterPro" id="IPR050482">
    <property type="entry name" value="Sensor_HK_TwoCompSys"/>
</dbReference>
<keyword evidence="4" id="KW-0808">Transferase</keyword>
<keyword evidence="8" id="KW-0902">Two-component regulatory system</keyword>
<feature type="transmembrane region" description="Helical" evidence="9">
    <location>
        <begin position="133"/>
        <end position="162"/>
    </location>
</feature>
<keyword evidence="9" id="KW-0472">Membrane</keyword>
<gene>
    <name evidence="12" type="ORF">Cco03nite_03200</name>
</gene>
<evidence type="ECO:0000313" key="13">
    <source>
        <dbReference type="Proteomes" id="UP000630887"/>
    </source>
</evidence>
<keyword evidence="9" id="KW-0812">Transmembrane</keyword>
<evidence type="ECO:0000256" key="4">
    <source>
        <dbReference type="ARBA" id="ARBA00022679"/>
    </source>
</evidence>
<dbReference type="InterPro" id="IPR036890">
    <property type="entry name" value="HATPase_C_sf"/>
</dbReference>